<reference evidence="4 5" key="1">
    <citation type="journal article" date="2015" name="Genome Announc.">
        <title>Expanding the biotechnology potential of lactobacilli through comparative genomics of 213 strains and associated genera.</title>
        <authorList>
            <person name="Sun Z."/>
            <person name="Harris H.M."/>
            <person name="McCann A."/>
            <person name="Guo C."/>
            <person name="Argimon S."/>
            <person name="Zhang W."/>
            <person name="Yang X."/>
            <person name="Jeffery I.B."/>
            <person name="Cooney J.C."/>
            <person name="Kagawa T.F."/>
            <person name="Liu W."/>
            <person name="Song Y."/>
            <person name="Salvetti E."/>
            <person name="Wrobel A."/>
            <person name="Rasinkangas P."/>
            <person name="Parkhill J."/>
            <person name="Rea M.C."/>
            <person name="O'Sullivan O."/>
            <person name="Ritari J."/>
            <person name="Douillard F.P."/>
            <person name="Paul Ross R."/>
            <person name="Yang R."/>
            <person name="Briner A.E."/>
            <person name="Felis G.E."/>
            <person name="de Vos W.M."/>
            <person name="Barrangou R."/>
            <person name="Klaenhammer T.R."/>
            <person name="Caufield P.W."/>
            <person name="Cui Y."/>
            <person name="Zhang H."/>
            <person name="O'Toole P.W."/>
        </authorList>
    </citation>
    <scope>NUCLEOTIDE SEQUENCE [LARGE SCALE GENOMIC DNA]</scope>
    <source>
        <strain evidence="4 5">DSM 19674</strain>
    </source>
</reference>
<keyword evidence="2" id="KW-1133">Transmembrane helix</keyword>
<keyword evidence="2" id="KW-0472">Membrane</keyword>
<feature type="transmembrane region" description="Helical" evidence="2">
    <location>
        <begin position="30"/>
        <end position="54"/>
    </location>
</feature>
<dbReference type="AlphaFoldDB" id="A0A0R1KG38"/>
<keyword evidence="4" id="KW-0808">Transferase</keyword>
<keyword evidence="2" id="KW-0812">Transmembrane</keyword>
<name>A0A0R1KG38_9LACO</name>
<protein>
    <submittedName>
        <fullName evidence="4">Priming glycosyltransferase</fullName>
    </submittedName>
</protein>
<dbReference type="PATRIC" id="fig|1423788.3.peg.2534"/>
<dbReference type="PANTHER" id="PTHR30576">
    <property type="entry name" value="COLANIC BIOSYNTHESIS UDP-GLUCOSE LIPID CARRIER TRANSFERASE"/>
    <property type="match status" value="1"/>
</dbReference>
<dbReference type="Proteomes" id="UP000051515">
    <property type="component" value="Unassembled WGS sequence"/>
</dbReference>
<evidence type="ECO:0000256" key="2">
    <source>
        <dbReference type="SAM" id="Phobius"/>
    </source>
</evidence>
<accession>A0A0R1KG38</accession>
<dbReference type="RefSeq" id="WP_056953509.1">
    <property type="nucleotide sequence ID" value="NZ_AZDY01000038.1"/>
</dbReference>
<comment type="caution">
    <text evidence="4">The sequence shown here is derived from an EMBL/GenBank/DDBJ whole genome shotgun (WGS) entry which is preliminary data.</text>
</comment>
<evidence type="ECO:0000259" key="3">
    <source>
        <dbReference type="Pfam" id="PF02397"/>
    </source>
</evidence>
<evidence type="ECO:0000256" key="1">
    <source>
        <dbReference type="ARBA" id="ARBA00006464"/>
    </source>
</evidence>
<comment type="similarity">
    <text evidence="1">Belongs to the bacterial sugar transferase family.</text>
</comment>
<feature type="domain" description="Bacterial sugar transferase" evidence="3">
    <location>
        <begin position="28"/>
        <end position="215"/>
    </location>
</feature>
<dbReference type="Pfam" id="PF02397">
    <property type="entry name" value="Bac_transf"/>
    <property type="match status" value="1"/>
</dbReference>
<dbReference type="GO" id="GO:0016780">
    <property type="term" value="F:phosphotransferase activity, for other substituted phosphate groups"/>
    <property type="evidence" value="ECO:0007669"/>
    <property type="project" value="TreeGrafter"/>
</dbReference>
<dbReference type="EMBL" id="AZDY01000038">
    <property type="protein sequence ID" value="KRK82454.1"/>
    <property type="molecule type" value="Genomic_DNA"/>
</dbReference>
<dbReference type="InterPro" id="IPR003362">
    <property type="entry name" value="Bact_transf"/>
</dbReference>
<dbReference type="STRING" id="1423788.FC78_GL002463"/>
<sequence length="222" mass="25697">MEYFDDKSDKATVNLEYQNRRYIYRMSKRIFDFVASLLGLIILSPLFLIVAVMIKIEDPKGPVFYSQIRLGKNKKSFKMFKFRSMIVDADSHLKELLKQNEIEGAMFKMKNDPRVTRVGQFIRKYSIDELPQLVNVLLGQMSLVGPRPPLPREVAKYTDHDMQRLTVKPGCTGLWQVSGRNDVGFDEMVSLDLKYISKRSISFDLYVMIKTVGIFFVPNGAY</sequence>
<gene>
    <name evidence="4" type="ORF">FC78_GL002463</name>
</gene>
<proteinExistence type="inferred from homology"/>
<evidence type="ECO:0000313" key="4">
    <source>
        <dbReference type="EMBL" id="KRK82454.1"/>
    </source>
</evidence>
<dbReference type="OrthoDB" id="9808602at2"/>
<organism evidence="4 5">
    <name type="scientific">Companilactobacillus bobalius DSM 19674</name>
    <dbReference type="NCBI Taxonomy" id="1423788"/>
    <lineage>
        <taxon>Bacteria</taxon>
        <taxon>Bacillati</taxon>
        <taxon>Bacillota</taxon>
        <taxon>Bacilli</taxon>
        <taxon>Lactobacillales</taxon>
        <taxon>Lactobacillaceae</taxon>
        <taxon>Companilactobacillus</taxon>
        <taxon>Companilactobacillus bobalius</taxon>
    </lineage>
</organism>
<evidence type="ECO:0000313" key="5">
    <source>
        <dbReference type="Proteomes" id="UP000051515"/>
    </source>
</evidence>
<dbReference type="PANTHER" id="PTHR30576:SF10">
    <property type="entry name" value="SLL5057 PROTEIN"/>
    <property type="match status" value="1"/>
</dbReference>
<keyword evidence="5" id="KW-1185">Reference proteome</keyword>